<evidence type="ECO:0000256" key="10">
    <source>
        <dbReference type="ARBA" id="ARBA00044960"/>
    </source>
</evidence>
<feature type="chain" id="PRO_5034783028" evidence="12">
    <location>
        <begin position="18"/>
        <end position="420"/>
    </location>
</feature>
<dbReference type="PANTHER" id="PTHR31981:SF1">
    <property type="entry name" value="GLYCOSYLATED LYSOSOMAL MEMBRANE PROTEIN"/>
    <property type="match status" value="1"/>
</dbReference>
<evidence type="ECO:0000256" key="5">
    <source>
        <dbReference type="ARBA" id="ARBA00023136"/>
    </source>
</evidence>
<evidence type="ECO:0000256" key="9">
    <source>
        <dbReference type="ARBA" id="ARBA00024189"/>
    </source>
</evidence>
<keyword evidence="2 11" id="KW-0812">Transmembrane</keyword>
<dbReference type="PANTHER" id="PTHR31981">
    <property type="entry name" value="GLYCOSYLATED LYSOSOMAL MEMBRANE PROTEIN"/>
    <property type="match status" value="1"/>
</dbReference>
<dbReference type="RefSeq" id="XP_022333486.1">
    <property type="nucleotide sequence ID" value="XM_022477778.1"/>
</dbReference>
<dbReference type="Pfam" id="PF15065">
    <property type="entry name" value="NCU-G1"/>
    <property type="match status" value="1"/>
</dbReference>
<evidence type="ECO:0000256" key="1">
    <source>
        <dbReference type="ARBA" id="ARBA00010599"/>
    </source>
</evidence>
<evidence type="ECO:0000313" key="13">
    <source>
        <dbReference type="Proteomes" id="UP000694844"/>
    </source>
</evidence>
<name>A0A8B8E2I7_CRAVI</name>
<proteinExistence type="inferred from homology"/>
<evidence type="ECO:0000256" key="6">
    <source>
        <dbReference type="ARBA" id="ARBA00023180"/>
    </source>
</evidence>
<feature type="signal peptide" evidence="12">
    <location>
        <begin position="1"/>
        <end position="17"/>
    </location>
</feature>
<comment type="subunit">
    <text evidence="10">Interacts (via lumenal domain) with lysosomal protein MFSD1; the interaction starts while both proteins are still in the endoplasmic reticulum and is required for stabilization of MFSD1 in lysosomes but has no direct effect on its targeting to lysosomes or transporter activity.</text>
</comment>
<comment type="similarity">
    <text evidence="1">Belongs to the GLMP family.</text>
</comment>
<evidence type="ECO:0000256" key="4">
    <source>
        <dbReference type="ARBA" id="ARBA00022989"/>
    </source>
</evidence>
<evidence type="ECO:0000313" key="14">
    <source>
        <dbReference type="RefSeq" id="XP_022333486.1"/>
    </source>
</evidence>
<protein>
    <submittedName>
        <fullName evidence="14">Glycosylated lysosomal membrane protein-like</fullName>
    </submittedName>
</protein>
<comment type="subcellular location">
    <subcellularLocation>
        <location evidence="9">Lysosome membrane</location>
        <topology evidence="9">Single-pass type I membrane protein</topology>
        <orientation evidence="9">Lumenal side</orientation>
    </subcellularLocation>
</comment>
<dbReference type="Proteomes" id="UP000694844">
    <property type="component" value="Chromosome 4"/>
</dbReference>
<reference evidence="14" key="1">
    <citation type="submission" date="2025-08" db="UniProtKB">
        <authorList>
            <consortium name="RefSeq"/>
        </authorList>
    </citation>
    <scope>IDENTIFICATION</scope>
    <source>
        <tissue evidence="14">Whole sample</tissue>
    </source>
</reference>
<accession>A0A8B8E2I7</accession>
<sequence>MLVKLFIALLSFSYVQSDGQNREMITSFNPGCQTQKCPECSPGVVYVVSKGDNDVLHYVISAIGGPPTALVIKTNKPKGRFQLNIDCKKMASKNDTERKDSITKPEGVKVLYSFGVVFSRLFQYNDTADKADITSYNINSTNWRVYDFTEFEWQDITQWSSNNLIVMKVKDSGLVKDAAFYNESLVLQFHLFDHSDRSTELPHLQYNADSTQFDFTLQNIDTGNYSTARWGLEAVLLGADKKSLQMSIETQKSIDDEYTPGVFQTSNWYTKPGDKGSGGYLQWKPVCYLKSSRARSVATKVDTTGLHSTVDVNVEGFLQSSIMYTYYPDITNISRFATNFTFGLTKDGGFTTTNYTSWTAQLGYGAPPEDKVSSLVVGVISAGLGIPVILILFGGLFVIIKKKTAKGEYTEVGQDNSSIQ</sequence>
<evidence type="ECO:0000256" key="12">
    <source>
        <dbReference type="SAM" id="SignalP"/>
    </source>
</evidence>
<dbReference type="KEGG" id="cvn:111130612"/>
<dbReference type="GO" id="GO:0005765">
    <property type="term" value="C:lysosomal membrane"/>
    <property type="evidence" value="ECO:0007669"/>
    <property type="project" value="UniProtKB-SubCell"/>
</dbReference>
<keyword evidence="7" id="KW-0458">Lysosome</keyword>
<organism evidence="13 14">
    <name type="scientific">Crassostrea virginica</name>
    <name type="common">Eastern oyster</name>
    <dbReference type="NCBI Taxonomy" id="6565"/>
    <lineage>
        <taxon>Eukaryota</taxon>
        <taxon>Metazoa</taxon>
        <taxon>Spiralia</taxon>
        <taxon>Lophotrochozoa</taxon>
        <taxon>Mollusca</taxon>
        <taxon>Bivalvia</taxon>
        <taxon>Autobranchia</taxon>
        <taxon>Pteriomorphia</taxon>
        <taxon>Ostreida</taxon>
        <taxon>Ostreoidea</taxon>
        <taxon>Ostreidae</taxon>
        <taxon>Crassostrea</taxon>
    </lineage>
</organism>
<evidence type="ECO:0000256" key="7">
    <source>
        <dbReference type="ARBA" id="ARBA00023228"/>
    </source>
</evidence>
<dbReference type="InterPro" id="IPR029382">
    <property type="entry name" value="NCU-G1"/>
</dbReference>
<keyword evidence="13" id="KW-1185">Reference proteome</keyword>
<evidence type="ECO:0000256" key="3">
    <source>
        <dbReference type="ARBA" id="ARBA00022729"/>
    </source>
</evidence>
<keyword evidence="6" id="KW-0325">Glycoprotein</keyword>
<comment type="function">
    <text evidence="8">Required to protect lysosomal transporter MFSD1 from lysosomal proteolysis and for MFSD1 lysosomal localization.</text>
</comment>
<feature type="transmembrane region" description="Helical" evidence="11">
    <location>
        <begin position="375"/>
        <end position="400"/>
    </location>
</feature>
<keyword evidence="5 11" id="KW-0472">Membrane</keyword>
<evidence type="ECO:0000256" key="2">
    <source>
        <dbReference type="ARBA" id="ARBA00022692"/>
    </source>
</evidence>
<gene>
    <name evidence="14" type="primary">LOC111130612</name>
</gene>
<dbReference type="OrthoDB" id="6264340at2759"/>
<dbReference type="GeneID" id="111130612"/>
<keyword evidence="4 11" id="KW-1133">Transmembrane helix</keyword>
<dbReference type="AlphaFoldDB" id="A0A8B8E2I7"/>
<keyword evidence="3 12" id="KW-0732">Signal</keyword>
<evidence type="ECO:0000256" key="11">
    <source>
        <dbReference type="SAM" id="Phobius"/>
    </source>
</evidence>
<evidence type="ECO:0000256" key="8">
    <source>
        <dbReference type="ARBA" id="ARBA00024176"/>
    </source>
</evidence>